<feature type="chain" id="PRO_5013897784" evidence="1">
    <location>
        <begin position="29"/>
        <end position="386"/>
    </location>
</feature>
<reference evidence="3 4" key="1">
    <citation type="journal article" date="2017" name="Mol. Ecol.">
        <title>Comparative and population genomic landscape of Phellinus noxius: A hypervariable fungus causing root rot in trees.</title>
        <authorList>
            <person name="Chung C.L."/>
            <person name="Lee T.J."/>
            <person name="Akiba M."/>
            <person name="Lee H.H."/>
            <person name="Kuo T.H."/>
            <person name="Liu D."/>
            <person name="Ke H.M."/>
            <person name="Yokoi T."/>
            <person name="Roa M.B."/>
            <person name="Lu M.J."/>
            <person name="Chang Y.Y."/>
            <person name="Ann P.J."/>
            <person name="Tsai J.N."/>
            <person name="Chen C.Y."/>
            <person name="Tzean S.S."/>
            <person name="Ota Y."/>
            <person name="Hattori T."/>
            <person name="Sahashi N."/>
            <person name="Liou R.F."/>
            <person name="Kikuchi T."/>
            <person name="Tsai I.J."/>
        </authorList>
    </citation>
    <scope>NUCLEOTIDE SEQUENCE [LARGE SCALE GENOMIC DNA]</scope>
    <source>
        <strain evidence="3 4">FFPRI411160</strain>
    </source>
</reference>
<dbReference type="PANTHER" id="PTHR37834:SF2">
    <property type="entry name" value="ESTERASE, SGNH HYDROLASE-TYPE"/>
    <property type="match status" value="1"/>
</dbReference>
<evidence type="ECO:0000313" key="3">
    <source>
        <dbReference type="EMBL" id="PAV15667.1"/>
    </source>
</evidence>
<protein>
    <submittedName>
        <fullName evidence="3">SGNH hydrolase</fullName>
    </submittedName>
</protein>
<dbReference type="Gene3D" id="2.60.120.260">
    <property type="entry name" value="Galactose-binding domain-like"/>
    <property type="match status" value="1"/>
</dbReference>
<dbReference type="AlphaFoldDB" id="A0A286U7U1"/>
<dbReference type="PANTHER" id="PTHR37834">
    <property type="entry name" value="GDSL-LIKE LIPASE/ACYLHYDROLASE DOMAIN PROTEIN (AFU_ORTHOLOGUE AFUA_2G00620)"/>
    <property type="match status" value="1"/>
</dbReference>
<evidence type="ECO:0000256" key="1">
    <source>
        <dbReference type="SAM" id="SignalP"/>
    </source>
</evidence>
<keyword evidence="3" id="KW-0378">Hydrolase</keyword>
<evidence type="ECO:0000313" key="4">
    <source>
        <dbReference type="Proteomes" id="UP000217199"/>
    </source>
</evidence>
<dbReference type="GO" id="GO:0016787">
    <property type="term" value="F:hydrolase activity"/>
    <property type="evidence" value="ECO:0007669"/>
    <property type="project" value="UniProtKB-KW"/>
</dbReference>
<proteinExistence type="predicted"/>
<evidence type="ECO:0000259" key="2">
    <source>
        <dbReference type="Pfam" id="PF13472"/>
    </source>
</evidence>
<dbReference type="InterPro" id="IPR052762">
    <property type="entry name" value="PCW_deacetylase/CE"/>
</dbReference>
<gene>
    <name evidence="3" type="ORF">PNOK_0852500</name>
</gene>
<feature type="signal peptide" evidence="1">
    <location>
        <begin position="1"/>
        <end position="28"/>
    </location>
</feature>
<accession>A0A286U7U1</accession>
<comment type="caution">
    <text evidence="3">The sequence shown here is derived from an EMBL/GenBank/DDBJ whole genome shotgun (WGS) entry which is preliminary data.</text>
</comment>
<keyword evidence="4" id="KW-1185">Reference proteome</keyword>
<dbReference type="InterPro" id="IPR013830">
    <property type="entry name" value="SGNH_hydro"/>
</dbReference>
<dbReference type="EMBL" id="NBII01000009">
    <property type="protein sequence ID" value="PAV15667.1"/>
    <property type="molecule type" value="Genomic_DNA"/>
</dbReference>
<dbReference type="Pfam" id="PF13472">
    <property type="entry name" value="Lipase_GDSL_2"/>
    <property type="match status" value="1"/>
</dbReference>
<feature type="domain" description="SGNH hydrolase-type esterase" evidence="2">
    <location>
        <begin position="168"/>
        <end position="360"/>
    </location>
</feature>
<sequence length="386" mass="43371">MWSKLQTSTLSLLFLSQLIIRDITLATGSVVPDKRQEQVKVIRNDDPLIYYHGRWDTSPGTWWAGTGLKLNIDNLDSLALNLGPHTSYPNATIAVSLDYGEFLSFNVSQGHNVIPLEALSEGEIINKNSVVRINSQGWQNNRVNLESIEVNQDAKLLPYTPSKLTFQFIGDSLSAGQYLPQGVDQAWPFLVGENFKAEHVVIAQPGAALSDIVSYGNQHGLSFQFFRTEDTGYFYTSDHNYTTPWDFRRDKPAPDAVVIHLGANDNGQNVPADTFVQNYLAFLAHLREVYPHQPLLLFTPWGWPQPDGSIGYYYQGKYQEILSLWEASGGSNTFLVDATGWVDYQDIFPDNEHPTVAGHQKIAGLFETWLKNFGILPEEEWATKLS</sequence>
<dbReference type="InParanoid" id="A0A286U7U1"/>
<dbReference type="InterPro" id="IPR036514">
    <property type="entry name" value="SGNH_hydro_sf"/>
</dbReference>
<dbReference type="SUPFAM" id="SSF52266">
    <property type="entry name" value="SGNH hydrolase"/>
    <property type="match status" value="1"/>
</dbReference>
<name>A0A286U7U1_9AGAM</name>
<organism evidence="3 4">
    <name type="scientific">Pyrrhoderma noxium</name>
    <dbReference type="NCBI Taxonomy" id="2282107"/>
    <lineage>
        <taxon>Eukaryota</taxon>
        <taxon>Fungi</taxon>
        <taxon>Dikarya</taxon>
        <taxon>Basidiomycota</taxon>
        <taxon>Agaricomycotina</taxon>
        <taxon>Agaricomycetes</taxon>
        <taxon>Hymenochaetales</taxon>
        <taxon>Hymenochaetaceae</taxon>
        <taxon>Pyrrhoderma</taxon>
    </lineage>
</organism>
<keyword evidence="1" id="KW-0732">Signal</keyword>
<dbReference type="Proteomes" id="UP000217199">
    <property type="component" value="Unassembled WGS sequence"/>
</dbReference>
<dbReference type="Gene3D" id="3.40.50.1110">
    <property type="entry name" value="SGNH hydrolase"/>
    <property type="match status" value="1"/>
</dbReference>
<dbReference type="OrthoDB" id="426133at2759"/>